<keyword evidence="3" id="KW-1185">Reference proteome</keyword>
<dbReference type="AlphaFoldDB" id="A0AAP0FA84"/>
<keyword evidence="1" id="KW-0812">Transmembrane</keyword>
<evidence type="ECO:0000313" key="2">
    <source>
        <dbReference type="EMBL" id="KAK9108096.1"/>
    </source>
</evidence>
<reference evidence="2 3" key="1">
    <citation type="submission" date="2024-01" db="EMBL/GenBank/DDBJ databases">
        <title>Genome assemblies of Stephania.</title>
        <authorList>
            <person name="Yang L."/>
        </authorList>
    </citation>
    <scope>NUCLEOTIDE SEQUENCE [LARGE SCALE GENOMIC DNA]</scope>
    <source>
        <strain evidence="2">YNDBR</strain>
        <tissue evidence="2">Leaf</tissue>
    </source>
</reference>
<name>A0AAP0FA84_9MAGN</name>
<dbReference type="EMBL" id="JBBNAF010000010">
    <property type="protein sequence ID" value="KAK9108096.1"/>
    <property type="molecule type" value="Genomic_DNA"/>
</dbReference>
<evidence type="ECO:0000256" key="1">
    <source>
        <dbReference type="SAM" id="Phobius"/>
    </source>
</evidence>
<evidence type="ECO:0000313" key="3">
    <source>
        <dbReference type="Proteomes" id="UP001420932"/>
    </source>
</evidence>
<dbReference type="Proteomes" id="UP001420932">
    <property type="component" value="Unassembled WGS sequence"/>
</dbReference>
<keyword evidence="1" id="KW-0472">Membrane</keyword>
<proteinExistence type="predicted"/>
<organism evidence="2 3">
    <name type="scientific">Stephania yunnanensis</name>
    <dbReference type="NCBI Taxonomy" id="152371"/>
    <lineage>
        <taxon>Eukaryota</taxon>
        <taxon>Viridiplantae</taxon>
        <taxon>Streptophyta</taxon>
        <taxon>Embryophyta</taxon>
        <taxon>Tracheophyta</taxon>
        <taxon>Spermatophyta</taxon>
        <taxon>Magnoliopsida</taxon>
        <taxon>Ranunculales</taxon>
        <taxon>Menispermaceae</taxon>
        <taxon>Menispermoideae</taxon>
        <taxon>Cissampelideae</taxon>
        <taxon>Stephania</taxon>
    </lineage>
</organism>
<sequence>MLYKRRGLKRKKSSRNSPAIALVFIFHYCKVKVVFTSSYPLGYLLTLAV</sequence>
<keyword evidence="1" id="KW-1133">Transmembrane helix</keyword>
<protein>
    <submittedName>
        <fullName evidence="2">Uncharacterized protein</fullName>
    </submittedName>
</protein>
<comment type="caution">
    <text evidence="2">The sequence shown here is derived from an EMBL/GenBank/DDBJ whole genome shotgun (WGS) entry which is preliminary data.</text>
</comment>
<gene>
    <name evidence="2" type="ORF">Syun_024107</name>
</gene>
<feature type="transmembrane region" description="Helical" evidence="1">
    <location>
        <begin position="20"/>
        <end position="41"/>
    </location>
</feature>
<accession>A0AAP0FA84</accession>